<gene>
    <name evidence="1" type="ORF">IPJ48_11720</name>
</gene>
<protein>
    <submittedName>
        <fullName evidence="1">DUF4160 domain-containing protein</fullName>
    </submittedName>
</protein>
<proteinExistence type="predicted"/>
<dbReference type="Pfam" id="PF13711">
    <property type="entry name" value="DUF4160"/>
    <property type="match status" value="1"/>
</dbReference>
<organism evidence="1 2">
    <name type="scientific">Candidatus Propionivibrio dominans</name>
    <dbReference type="NCBI Taxonomy" id="2954373"/>
    <lineage>
        <taxon>Bacteria</taxon>
        <taxon>Pseudomonadati</taxon>
        <taxon>Pseudomonadota</taxon>
        <taxon>Betaproteobacteria</taxon>
        <taxon>Rhodocyclales</taxon>
        <taxon>Rhodocyclaceae</taxon>
        <taxon>Propionivibrio</taxon>
    </lineage>
</organism>
<accession>A0A9D7FEP0</accession>
<comment type="caution">
    <text evidence="1">The sequence shown here is derived from an EMBL/GenBank/DDBJ whole genome shotgun (WGS) entry which is preliminary data.</text>
</comment>
<dbReference type="InterPro" id="IPR025427">
    <property type="entry name" value="DUF4160"/>
</dbReference>
<dbReference type="Proteomes" id="UP000886602">
    <property type="component" value="Unassembled WGS sequence"/>
</dbReference>
<evidence type="ECO:0000313" key="1">
    <source>
        <dbReference type="EMBL" id="MBK7423705.1"/>
    </source>
</evidence>
<evidence type="ECO:0000313" key="2">
    <source>
        <dbReference type="Proteomes" id="UP000886602"/>
    </source>
</evidence>
<name>A0A9D7FEP0_9RHOO</name>
<reference evidence="1" key="1">
    <citation type="submission" date="2020-10" db="EMBL/GenBank/DDBJ databases">
        <title>Connecting structure to function with the recovery of over 1000 high-quality activated sludge metagenome-assembled genomes encoding full-length rRNA genes using long-read sequencing.</title>
        <authorList>
            <person name="Singleton C.M."/>
            <person name="Petriglieri F."/>
            <person name="Kristensen J.M."/>
            <person name="Kirkegaard R.H."/>
            <person name="Michaelsen T.Y."/>
            <person name="Andersen M.H."/>
            <person name="Karst S.M."/>
            <person name="Dueholm M.S."/>
            <person name="Nielsen P.H."/>
            <person name="Albertsen M."/>
        </authorList>
    </citation>
    <scope>NUCLEOTIDE SEQUENCE</scope>
    <source>
        <strain evidence="1">EsbW_18-Q3-R4-48_MAXAC.044</strain>
    </source>
</reference>
<sequence>MTSKQRFRNNKYRLELRERDHGPAHVHLTGGGFDVIIDLATLVTQGEWPRGLREEVLTWVSEHLNELMEEWQKWHP</sequence>
<dbReference type="AlphaFoldDB" id="A0A9D7FEP0"/>
<dbReference type="EMBL" id="JADJNC010000017">
    <property type="protein sequence ID" value="MBK7423705.1"/>
    <property type="molecule type" value="Genomic_DNA"/>
</dbReference>